<keyword evidence="5" id="KW-1185">Reference proteome</keyword>
<evidence type="ECO:0000259" key="3">
    <source>
        <dbReference type="Pfam" id="PF01106"/>
    </source>
</evidence>
<proteinExistence type="predicted"/>
<organism evidence="4 5">
    <name type="scientific">Streptomyces poonensis</name>
    <dbReference type="NCBI Taxonomy" id="68255"/>
    <lineage>
        <taxon>Bacteria</taxon>
        <taxon>Bacillati</taxon>
        <taxon>Actinomycetota</taxon>
        <taxon>Actinomycetes</taxon>
        <taxon>Kitasatosporales</taxon>
        <taxon>Streptomycetaceae</taxon>
        <taxon>Streptomyces</taxon>
    </lineage>
</organism>
<dbReference type="GO" id="GO:0051536">
    <property type="term" value="F:iron-sulfur cluster binding"/>
    <property type="evidence" value="ECO:0007669"/>
    <property type="project" value="InterPro"/>
</dbReference>
<evidence type="ECO:0000313" key="4">
    <source>
        <dbReference type="EMBL" id="GGZ03847.1"/>
    </source>
</evidence>
<comment type="function">
    <text evidence="1">May be involved in the formation or repair of [Fe-S] clusters present in iron-sulfur proteins.</text>
</comment>
<comment type="caution">
    <text evidence="4">The sequence shown here is derived from an EMBL/GenBank/DDBJ whole genome shotgun (WGS) entry which is preliminary data.</text>
</comment>
<dbReference type="SUPFAM" id="SSF117916">
    <property type="entry name" value="Fe-S cluster assembly (FSCA) domain-like"/>
    <property type="match status" value="1"/>
</dbReference>
<dbReference type="Proteomes" id="UP000622166">
    <property type="component" value="Unassembled WGS sequence"/>
</dbReference>
<dbReference type="Pfam" id="PF01106">
    <property type="entry name" value="NifU"/>
    <property type="match status" value="1"/>
</dbReference>
<dbReference type="AlphaFoldDB" id="A0A918UGA2"/>
<dbReference type="GO" id="GO:0016226">
    <property type="term" value="P:iron-sulfur cluster assembly"/>
    <property type="evidence" value="ECO:0007669"/>
    <property type="project" value="InterPro"/>
</dbReference>
<accession>A0A918UGA2</accession>
<dbReference type="Gene3D" id="3.30.300.130">
    <property type="entry name" value="Fe-S cluster assembly (FSCA)"/>
    <property type="match status" value="1"/>
</dbReference>
<evidence type="ECO:0000256" key="2">
    <source>
        <dbReference type="SAM" id="MobiDB-lite"/>
    </source>
</evidence>
<sequence>MDALRETEARVAQLVAQLSATPRVGERAEELVRLLMRLYGAGLDRITGMLPPDTVARLAADDLVGSLLILHDLHPCSTAERIGKALDQARHRLAMHAADLELLAVEAGDEGDVVRVLLRGERSGCPSSSVAAEEVIERAVLTAAPEIAAVRVQRPPREPDLLQILPGPPREDPATPRREARR</sequence>
<protein>
    <submittedName>
        <fullName evidence="4">Thioredoxin</fullName>
    </submittedName>
</protein>
<reference evidence="4" key="1">
    <citation type="journal article" date="2014" name="Int. J. Syst. Evol. Microbiol.">
        <title>Complete genome sequence of Corynebacterium casei LMG S-19264T (=DSM 44701T), isolated from a smear-ripened cheese.</title>
        <authorList>
            <consortium name="US DOE Joint Genome Institute (JGI-PGF)"/>
            <person name="Walter F."/>
            <person name="Albersmeier A."/>
            <person name="Kalinowski J."/>
            <person name="Ruckert C."/>
        </authorList>
    </citation>
    <scope>NUCLEOTIDE SEQUENCE</scope>
    <source>
        <strain evidence="4">JCM 4815</strain>
    </source>
</reference>
<feature type="compositionally biased region" description="Basic and acidic residues" evidence="2">
    <location>
        <begin position="169"/>
        <end position="182"/>
    </location>
</feature>
<feature type="domain" description="NIF system FeS cluster assembly NifU C-terminal" evidence="3">
    <location>
        <begin position="82"/>
        <end position="150"/>
    </location>
</feature>
<dbReference type="InterPro" id="IPR034904">
    <property type="entry name" value="FSCA_dom_sf"/>
</dbReference>
<name>A0A918UGA2_9ACTN</name>
<gene>
    <name evidence="4" type="ORF">GCM10010365_23440</name>
</gene>
<evidence type="ECO:0000256" key="1">
    <source>
        <dbReference type="ARBA" id="ARBA00049958"/>
    </source>
</evidence>
<reference evidence="4" key="2">
    <citation type="submission" date="2020-09" db="EMBL/GenBank/DDBJ databases">
        <authorList>
            <person name="Sun Q."/>
            <person name="Ohkuma M."/>
        </authorList>
    </citation>
    <scope>NUCLEOTIDE SEQUENCE</scope>
    <source>
        <strain evidence="4">JCM 4815</strain>
    </source>
</reference>
<dbReference type="EMBL" id="BMVW01000003">
    <property type="protein sequence ID" value="GGZ03847.1"/>
    <property type="molecule type" value="Genomic_DNA"/>
</dbReference>
<dbReference type="RefSeq" id="WP_189857990.1">
    <property type="nucleotide sequence ID" value="NZ_BMVW01000003.1"/>
</dbReference>
<dbReference type="GO" id="GO:0005506">
    <property type="term" value="F:iron ion binding"/>
    <property type="evidence" value="ECO:0007669"/>
    <property type="project" value="InterPro"/>
</dbReference>
<feature type="region of interest" description="Disordered" evidence="2">
    <location>
        <begin position="152"/>
        <end position="182"/>
    </location>
</feature>
<dbReference type="InterPro" id="IPR001075">
    <property type="entry name" value="NIF_FeS_clus_asmbl_NifU_C"/>
</dbReference>
<evidence type="ECO:0000313" key="5">
    <source>
        <dbReference type="Proteomes" id="UP000622166"/>
    </source>
</evidence>